<evidence type="ECO:0000313" key="3">
    <source>
        <dbReference type="EMBL" id="KAK3263744.1"/>
    </source>
</evidence>
<evidence type="ECO:0000256" key="2">
    <source>
        <dbReference type="SAM" id="MobiDB-lite"/>
    </source>
</evidence>
<evidence type="ECO:0000256" key="1">
    <source>
        <dbReference type="SAM" id="Coils"/>
    </source>
</evidence>
<feature type="compositionally biased region" description="Basic and acidic residues" evidence="2">
    <location>
        <begin position="529"/>
        <end position="541"/>
    </location>
</feature>
<feature type="compositionally biased region" description="Basic and acidic residues" evidence="2">
    <location>
        <begin position="644"/>
        <end position="655"/>
    </location>
</feature>
<proteinExistence type="predicted"/>
<keyword evidence="4" id="KW-1185">Reference proteome</keyword>
<evidence type="ECO:0000313" key="4">
    <source>
        <dbReference type="Proteomes" id="UP001190700"/>
    </source>
</evidence>
<dbReference type="Proteomes" id="UP001190700">
    <property type="component" value="Unassembled WGS sequence"/>
</dbReference>
<feature type="region of interest" description="Disordered" evidence="2">
    <location>
        <begin position="644"/>
        <end position="668"/>
    </location>
</feature>
<comment type="caution">
    <text evidence="3">The sequence shown here is derived from an EMBL/GenBank/DDBJ whole genome shotgun (WGS) entry which is preliminary data.</text>
</comment>
<feature type="compositionally biased region" description="Basic residues" evidence="2">
    <location>
        <begin position="210"/>
        <end position="227"/>
    </location>
</feature>
<feature type="region of interest" description="Disordered" evidence="2">
    <location>
        <begin position="465"/>
        <end position="505"/>
    </location>
</feature>
<name>A0AAE0FPT0_9CHLO</name>
<feature type="region of interest" description="Disordered" evidence="2">
    <location>
        <begin position="395"/>
        <end position="452"/>
    </location>
</feature>
<feature type="compositionally biased region" description="Basic and acidic residues" evidence="2">
    <location>
        <begin position="235"/>
        <end position="251"/>
    </location>
</feature>
<reference evidence="3 4" key="1">
    <citation type="journal article" date="2015" name="Genome Biol. Evol.">
        <title>Comparative Genomics of a Bacterivorous Green Alga Reveals Evolutionary Causalities and Consequences of Phago-Mixotrophic Mode of Nutrition.</title>
        <authorList>
            <person name="Burns J.A."/>
            <person name="Paasch A."/>
            <person name="Narechania A."/>
            <person name="Kim E."/>
        </authorList>
    </citation>
    <scope>NUCLEOTIDE SEQUENCE [LARGE SCALE GENOMIC DNA]</scope>
    <source>
        <strain evidence="3 4">PLY_AMNH</strain>
    </source>
</reference>
<dbReference type="EMBL" id="LGRX02015092">
    <property type="protein sequence ID" value="KAK3263744.1"/>
    <property type="molecule type" value="Genomic_DNA"/>
</dbReference>
<organism evidence="3 4">
    <name type="scientific">Cymbomonas tetramitiformis</name>
    <dbReference type="NCBI Taxonomy" id="36881"/>
    <lineage>
        <taxon>Eukaryota</taxon>
        <taxon>Viridiplantae</taxon>
        <taxon>Chlorophyta</taxon>
        <taxon>Pyramimonadophyceae</taxon>
        <taxon>Pyramimonadales</taxon>
        <taxon>Pyramimonadaceae</taxon>
        <taxon>Cymbomonas</taxon>
    </lineage>
</organism>
<sequence>MSTTGQGTRSQQYLRIMRNILNKDLRGDDKPSAELQVMMKDSMFGCGGLLAEGTSSETPRADTKYSPPEEPQAEESKMTSEQLVKYINAQMARAKEDEDDVPDMDTRFAALSVSRLFVNRFAKRKVRVYDPVLGEYEKEVSLQEVLDEIMESNTSPWTALAHAAQHWARGHAAVLKDLSHGEFADIMRQLDEMEMDEDSDDDQECSAASAKKKKKGKRRFRSGHSKLKSSLEQLAVHEVRQKARTARKEASSGRTQLQGLQIKALKLREESQQSASGSATARRAQLEAEQIEKTMKELEKLCKEADRRAALAAVEALSMERDAMAGIMAGVAPAGEYIGGLGPSQRVARNAADPSRQMVTGFVEHEAYMRGLGADGADGAGHMVRPAGGRMNFGASGSEADGEAYSQDAYDPASGHQDRSGGGKMRFGVGVSEADGDTYSQDPYDPASRRQDRLAGGQMLFRVGGSEADGDAYSQDPYDPGGSSATNDTAGRWRSGSHGQHQTPERAVYVSEGPSAKATVGVRCAAPSRRPDVLPHAKRDPEEEDEPVPPVAARSKPVMPEPRWGSGNPPPCRSTIDVPSAQVLEEDPCSTRSTDSFLGPAWDPGTMYQPGHEATSHKVPLHELLGEKQHARQRWDPSTVVHGPHADMWHPERDQGAASDRGGGPRWNPSTVCQKVHSTAWVETGSQQDAQANEREVGRALGPDIKRPRQRSRSYDDLNRLHDESCKAPPKKLTPITDHISQNIERLKELHQAGQGGRRGVSAPSEATQRIILSPLQKEPPGPVNVATLTLNFGSEPVRTHYTTGLRFTERRGGAKPRQRLSEYGHRELPQVTQPRRSTFDGQDGPWPPDITKLRKANLLPPSSHDPTPPNTGFMGAPLGAKVGSRGRRLRLRSRSHEDLCAGALLDPDHDPEPKLQ</sequence>
<feature type="region of interest" description="Disordered" evidence="2">
    <location>
        <begin position="857"/>
        <end position="888"/>
    </location>
</feature>
<feature type="region of interest" description="Disordered" evidence="2">
    <location>
        <begin position="520"/>
        <end position="570"/>
    </location>
</feature>
<protein>
    <submittedName>
        <fullName evidence="3">Uncharacterized protein</fullName>
    </submittedName>
</protein>
<keyword evidence="1" id="KW-0175">Coiled coil</keyword>
<dbReference type="AlphaFoldDB" id="A0AAE0FPT0"/>
<feature type="region of interest" description="Disordered" evidence="2">
    <location>
        <begin position="683"/>
        <end position="715"/>
    </location>
</feature>
<feature type="region of interest" description="Disordered" evidence="2">
    <location>
        <begin position="48"/>
        <end position="79"/>
    </location>
</feature>
<feature type="compositionally biased region" description="Acidic residues" evidence="2">
    <location>
        <begin position="194"/>
        <end position="204"/>
    </location>
</feature>
<feature type="coiled-coil region" evidence="1">
    <location>
        <begin position="281"/>
        <end position="315"/>
    </location>
</feature>
<gene>
    <name evidence="3" type="ORF">CYMTET_27475</name>
</gene>
<accession>A0AAE0FPT0</accession>
<feature type="region of interest" description="Disordered" evidence="2">
    <location>
        <begin position="194"/>
        <end position="257"/>
    </location>
</feature>